<dbReference type="EMBL" id="JACHLN010000002">
    <property type="protein sequence ID" value="MBB4839800.1"/>
    <property type="molecule type" value="Genomic_DNA"/>
</dbReference>
<evidence type="ECO:0000313" key="10">
    <source>
        <dbReference type="EMBL" id="MBB4839800.1"/>
    </source>
</evidence>
<dbReference type="InterPro" id="IPR046357">
    <property type="entry name" value="PPIase_dom_sf"/>
</dbReference>
<comment type="catalytic activity">
    <reaction evidence="1 5 6">
        <text>[protein]-peptidylproline (omega=180) = [protein]-peptidylproline (omega=0)</text>
        <dbReference type="Rhea" id="RHEA:16237"/>
        <dbReference type="Rhea" id="RHEA-COMP:10747"/>
        <dbReference type="Rhea" id="RHEA-COMP:10748"/>
        <dbReference type="ChEBI" id="CHEBI:83833"/>
        <dbReference type="ChEBI" id="CHEBI:83834"/>
        <dbReference type="EC" id="5.2.1.8"/>
    </reaction>
</comment>
<comment type="similarity">
    <text evidence="2 6">Belongs to the FKBP-type PPIase family.</text>
</comment>
<dbReference type="Pfam" id="PF01346">
    <property type="entry name" value="FKBP_N"/>
    <property type="match status" value="1"/>
</dbReference>
<keyword evidence="8" id="KW-0812">Transmembrane</keyword>
<evidence type="ECO:0000256" key="1">
    <source>
        <dbReference type="ARBA" id="ARBA00000971"/>
    </source>
</evidence>
<feature type="compositionally biased region" description="Gly residues" evidence="7">
    <location>
        <begin position="184"/>
        <end position="195"/>
    </location>
</feature>
<evidence type="ECO:0000256" key="7">
    <source>
        <dbReference type="SAM" id="MobiDB-lite"/>
    </source>
</evidence>
<dbReference type="InterPro" id="IPR001179">
    <property type="entry name" value="PPIase_FKBP_dom"/>
</dbReference>
<dbReference type="AlphaFoldDB" id="A0A7W7K3Q2"/>
<feature type="compositionally biased region" description="Pro residues" evidence="7">
    <location>
        <begin position="196"/>
        <end position="207"/>
    </location>
</feature>
<keyword evidence="3 5" id="KW-0697">Rotamase</keyword>
<dbReference type="PANTHER" id="PTHR43811:SF19">
    <property type="entry name" value="39 KDA FK506-BINDING NUCLEAR PROTEIN"/>
    <property type="match status" value="1"/>
</dbReference>
<accession>A0A7W7K3Q2</accession>
<name>A0A7W7K3Q2_9SPHN</name>
<dbReference type="PROSITE" id="PS50059">
    <property type="entry name" value="FKBP_PPIASE"/>
    <property type="match status" value="1"/>
</dbReference>
<keyword evidence="4 5" id="KW-0413">Isomerase</keyword>
<sequence>MSVTAVPLQPVKRSYKTWLWAGVVLAIAVAVALAWTGTRAPVAAKGSDAQFLAWNKGQTGVQTTASGLQYQVLKEGSGAKAQEGDGVSVWTVGTMRDGTVFQPAGDIRLQVGGAIPGFDEALKMMSKGSKLRIWIPANIAYEKAGPQHPLFGKLLQFDLEVKEIVPAAVLQQMMMQQMMQQQQGQGGGAPGGPGGPAGPQPGGPEGQ</sequence>
<evidence type="ECO:0000256" key="8">
    <source>
        <dbReference type="SAM" id="Phobius"/>
    </source>
</evidence>
<evidence type="ECO:0000256" key="6">
    <source>
        <dbReference type="RuleBase" id="RU003915"/>
    </source>
</evidence>
<organism evidence="10 11">
    <name type="scientific">Sphingomonas kyeonggiensis</name>
    <dbReference type="NCBI Taxonomy" id="1268553"/>
    <lineage>
        <taxon>Bacteria</taxon>
        <taxon>Pseudomonadati</taxon>
        <taxon>Pseudomonadota</taxon>
        <taxon>Alphaproteobacteria</taxon>
        <taxon>Sphingomonadales</taxon>
        <taxon>Sphingomonadaceae</taxon>
        <taxon>Sphingomonas</taxon>
    </lineage>
</organism>
<feature type="domain" description="PPIase FKBP-type" evidence="9">
    <location>
        <begin position="84"/>
        <end position="165"/>
    </location>
</feature>
<evidence type="ECO:0000256" key="5">
    <source>
        <dbReference type="PROSITE-ProRule" id="PRU00277"/>
    </source>
</evidence>
<feature type="transmembrane region" description="Helical" evidence="8">
    <location>
        <begin position="17"/>
        <end position="35"/>
    </location>
</feature>
<evidence type="ECO:0000259" key="9">
    <source>
        <dbReference type="PROSITE" id="PS50059"/>
    </source>
</evidence>
<dbReference type="Pfam" id="PF00254">
    <property type="entry name" value="FKBP_C"/>
    <property type="match status" value="1"/>
</dbReference>
<evidence type="ECO:0000256" key="4">
    <source>
        <dbReference type="ARBA" id="ARBA00023235"/>
    </source>
</evidence>
<evidence type="ECO:0000256" key="2">
    <source>
        <dbReference type="ARBA" id="ARBA00006577"/>
    </source>
</evidence>
<proteinExistence type="inferred from homology"/>
<keyword evidence="11" id="KW-1185">Reference proteome</keyword>
<dbReference type="InterPro" id="IPR000774">
    <property type="entry name" value="PPIase_FKBP_N"/>
</dbReference>
<dbReference type="Proteomes" id="UP000575241">
    <property type="component" value="Unassembled WGS sequence"/>
</dbReference>
<keyword evidence="8" id="KW-0472">Membrane</keyword>
<dbReference type="SUPFAM" id="SSF54534">
    <property type="entry name" value="FKBP-like"/>
    <property type="match status" value="1"/>
</dbReference>
<feature type="region of interest" description="Disordered" evidence="7">
    <location>
        <begin position="176"/>
        <end position="207"/>
    </location>
</feature>
<dbReference type="GO" id="GO:0003755">
    <property type="term" value="F:peptidyl-prolyl cis-trans isomerase activity"/>
    <property type="evidence" value="ECO:0007669"/>
    <property type="project" value="UniProtKB-UniRule"/>
</dbReference>
<dbReference type="RefSeq" id="WP_184168189.1">
    <property type="nucleotide sequence ID" value="NZ_JACHLN010000002.1"/>
</dbReference>
<reference evidence="10 11" key="1">
    <citation type="submission" date="2020-08" db="EMBL/GenBank/DDBJ databases">
        <title>Functional genomics of gut bacteria from endangered species of beetles.</title>
        <authorList>
            <person name="Carlos-Shanley C."/>
        </authorList>
    </citation>
    <scope>NUCLEOTIDE SEQUENCE [LARGE SCALE GENOMIC DNA]</scope>
    <source>
        <strain evidence="10 11">S00224</strain>
    </source>
</reference>
<evidence type="ECO:0000313" key="11">
    <source>
        <dbReference type="Proteomes" id="UP000575241"/>
    </source>
</evidence>
<keyword evidence="8" id="KW-1133">Transmembrane helix</keyword>
<evidence type="ECO:0000256" key="3">
    <source>
        <dbReference type="ARBA" id="ARBA00023110"/>
    </source>
</evidence>
<gene>
    <name evidence="10" type="ORF">HNP52_002869</name>
</gene>
<comment type="caution">
    <text evidence="10">The sequence shown here is derived from an EMBL/GenBank/DDBJ whole genome shotgun (WGS) entry which is preliminary data.</text>
</comment>
<dbReference type="GO" id="GO:0006457">
    <property type="term" value="P:protein folding"/>
    <property type="evidence" value="ECO:0007669"/>
    <property type="project" value="InterPro"/>
</dbReference>
<dbReference type="Gene3D" id="3.10.50.40">
    <property type="match status" value="1"/>
</dbReference>
<dbReference type="PANTHER" id="PTHR43811">
    <property type="entry name" value="FKBP-TYPE PEPTIDYL-PROLYL CIS-TRANS ISOMERASE FKPA"/>
    <property type="match status" value="1"/>
</dbReference>
<protein>
    <recommendedName>
        <fullName evidence="6">Peptidyl-prolyl cis-trans isomerase</fullName>
        <ecNumber evidence="6">5.2.1.8</ecNumber>
    </recommendedName>
</protein>
<dbReference type="EC" id="5.2.1.8" evidence="6"/>